<dbReference type="PANTHER" id="PTHR13697">
    <property type="entry name" value="PHOSPHOFRUCTOKINASE"/>
    <property type="match status" value="1"/>
</dbReference>
<comment type="subcellular location">
    <subcellularLocation>
        <location evidence="2">Cytoplasm</location>
    </subcellularLocation>
</comment>
<comment type="caution">
    <text evidence="15">The sequence shown here is derived from an EMBL/GenBank/DDBJ whole genome shotgun (WGS) entry which is preliminary data.</text>
</comment>
<evidence type="ECO:0000256" key="3">
    <source>
        <dbReference type="ARBA" id="ARBA00004679"/>
    </source>
</evidence>
<dbReference type="GO" id="GO:0005945">
    <property type="term" value="C:6-phosphofructokinase complex"/>
    <property type="evidence" value="ECO:0007669"/>
    <property type="project" value="TreeGrafter"/>
</dbReference>
<keyword evidence="10" id="KW-0067">ATP-binding</keyword>
<evidence type="ECO:0000313" key="15">
    <source>
        <dbReference type="EMBL" id="GAF67450.1"/>
    </source>
</evidence>
<dbReference type="EMBL" id="BARS01006261">
    <property type="protein sequence ID" value="GAF67450.1"/>
    <property type="molecule type" value="Genomic_DNA"/>
</dbReference>
<reference evidence="15" key="1">
    <citation type="journal article" date="2014" name="Front. Microbiol.">
        <title>High frequency of phylogenetically diverse reductive dehalogenase-homologous genes in deep subseafloor sedimentary metagenomes.</title>
        <authorList>
            <person name="Kawai M."/>
            <person name="Futagami T."/>
            <person name="Toyoda A."/>
            <person name="Takaki Y."/>
            <person name="Nishi S."/>
            <person name="Hori S."/>
            <person name="Arai W."/>
            <person name="Tsubouchi T."/>
            <person name="Morono Y."/>
            <person name="Uchiyama I."/>
            <person name="Ito T."/>
            <person name="Fujiyama A."/>
            <person name="Inagaki F."/>
            <person name="Takami H."/>
        </authorList>
    </citation>
    <scope>NUCLEOTIDE SEQUENCE</scope>
    <source>
        <strain evidence="15">Expedition CK06-06</strain>
    </source>
</reference>
<dbReference type="PRINTS" id="PR00476">
    <property type="entry name" value="PHFRCTKINASE"/>
</dbReference>
<dbReference type="InterPro" id="IPR035966">
    <property type="entry name" value="PKF_sf"/>
</dbReference>
<keyword evidence="6" id="KW-0808">Transferase</keyword>
<keyword evidence="5" id="KW-0963">Cytoplasm</keyword>
<dbReference type="GO" id="GO:0006002">
    <property type="term" value="P:fructose 6-phosphate metabolic process"/>
    <property type="evidence" value="ECO:0007669"/>
    <property type="project" value="InterPro"/>
</dbReference>
<evidence type="ECO:0000256" key="1">
    <source>
        <dbReference type="ARBA" id="ARBA00001946"/>
    </source>
</evidence>
<comment type="pathway">
    <text evidence="3">Carbohydrate degradation; glycolysis; D-glyceraldehyde 3-phosphate and glycerone phosphate from D-glucose: step 3/4.</text>
</comment>
<evidence type="ECO:0000256" key="8">
    <source>
        <dbReference type="ARBA" id="ARBA00022741"/>
    </source>
</evidence>
<dbReference type="GO" id="GO:0003872">
    <property type="term" value="F:6-phosphofructokinase activity"/>
    <property type="evidence" value="ECO:0007669"/>
    <property type="project" value="UniProtKB-EC"/>
</dbReference>
<organism evidence="15">
    <name type="scientific">marine sediment metagenome</name>
    <dbReference type="NCBI Taxonomy" id="412755"/>
    <lineage>
        <taxon>unclassified sequences</taxon>
        <taxon>metagenomes</taxon>
        <taxon>ecological metagenomes</taxon>
    </lineage>
</organism>
<evidence type="ECO:0000256" key="13">
    <source>
        <dbReference type="ARBA" id="ARBA00048070"/>
    </source>
</evidence>
<keyword evidence="12" id="KW-0324">Glycolysis</keyword>
<dbReference type="GO" id="GO:0030388">
    <property type="term" value="P:fructose 1,6-bisphosphate metabolic process"/>
    <property type="evidence" value="ECO:0007669"/>
    <property type="project" value="TreeGrafter"/>
</dbReference>
<dbReference type="SUPFAM" id="SSF53784">
    <property type="entry name" value="Phosphofructokinase"/>
    <property type="match status" value="1"/>
</dbReference>
<comment type="cofactor">
    <cofactor evidence="1">
        <name>Mg(2+)</name>
        <dbReference type="ChEBI" id="CHEBI:18420"/>
    </cofactor>
</comment>
<dbReference type="GO" id="GO:0048029">
    <property type="term" value="F:monosaccharide binding"/>
    <property type="evidence" value="ECO:0007669"/>
    <property type="project" value="TreeGrafter"/>
</dbReference>
<protein>
    <recommendedName>
        <fullName evidence="4">6-phosphofructokinase</fullName>
        <ecNumber evidence="4">2.7.1.11</ecNumber>
    </recommendedName>
</protein>
<dbReference type="GO" id="GO:0005524">
    <property type="term" value="F:ATP binding"/>
    <property type="evidence" value="ECO:0007669"/>
    <property type="project" value="UniProtKB-KW"/>
</dbReference>
<evidence type="ECO:0000256" key="12">
    <source>
        <dbReference type="ARBA" id="ARBA00023152"/>
    </source>
</evidence>
<evidence type="ECO:0000256" key="6">
    <source>
        <dbReference type="ARBA" id="ARBA00022679"/>
    </source>
</evidence>
<evidence type="ECO:0000256" key="9">
    <source>
        <dbReference type="ARBA" id="ARBA00022777"/>
    </source>
</evidence>
<comment type="catalytic activity">
    <reaction evidence="13">
        <text>beta-D-fructose 6-phosphate + ATP = beta-D-fructose 1,6-bisphosphate + ADP + H(+)</text>
        <dbReference type="Rhea" id="RHEA:16109"/>
        <dbReference type="ChEBI" id="CHEBI:15378"/>
        <dbReference type="ChEBI" id="CHEBI:30616"/>
        <dbReference type="ChEBI" id="CHEBI:32966"/>
        <dbReference type="ChEBI" id="CHEBI:57634"/>
        <dbReference type="ChEBI" id="CHEBI:456216"/>
        <dbReference type="EC" id="2.7.1.11"/>
    </reaction>
</comment>
<evidence type="ECO:0000259" key="14">
    <source>
        <dbReference type="Pfam" id="PF00365"/>
    </source>
</evidence>
<dbReference type="InterPro" id="IPR022953">
    <property type="entry name" value="ATP_PFK"/>
</dbReference>
<dbReference type="GO" id="GO:0061621">
    <property type="term" value="P:canonical glycolysis"/>
    <property type="evidence" value="ECO:0007669"/>
    <property type="project" value="TreeGrafter"/>
</dbReference>
<sequence>MGDRRRIAVMTSGGDASGMNATIRAVTRYAIHKGLEVYGFYEGYKGLIKNNFKVLDLTSVGGIIDRGGTFLYSARSERFRCREGQKEAIESLKKNKIEGLVVIGGD</sequence>
<dbReference type="Gene3D" id="3.40.50.450">
    <property type="match status" value="1"/>
</dbReference>
<dbReference type="GO" id="GO:0016208">
    <property type="term" value="F:AMP binding"/>
    <property type="evidence" value="ECO:0007669"/>
    <property type="project" value="TreeGrafter"/>
</dbReference>
<evidence type="ECO:0000256" key="5">
    <source>
        <dbReference type="ARBA" id="ARBA00022490"/>
    </source>
</evidence>
<proteinExistence type="predicted"/>
<keyword evidence="8" id="KW-0547">Nucleotide-binding</keyword>
<dbReference type="Pfam" id="PF00365">
    <property type="entry name" value="PFK"/>
    <property type="match status" value="1"/>
</dbReference>
<dbReference type="UniPathway" id="UPA00109">
    <property type="reaction ID" value="UER00182"/>
</dbReference>
<feature type="non-terminal residue" evidence="15">
    <location>
        <position position="106"/>
    </location>
</feature>
<dbReference type="AlphaFoldDB" id="X0SUK0"/>
<dbReference type="PANTHER" id="PTHR13697:SF4">
    <property type="entry name" value="ATP-DEPENDENT 6-PHOSPHOFRUCTOKINASE"/>
    <property type="match status" value="1"/>
</dbReference>
<evidence type="ECO:0000256" key="11">
    <source>
        <dbReference type="ARBA" id="ARBA00022842"/>
    </source>
</evidence>
<gene>
    <name evidence="15" type="ORF">S01H1_12230</name>
</gene>
<keyword evidence="9" id="KW-0418">Kinase</keyword>
<dbReference type="EC" id="2.7.1.11" evidence="4"/>
<dbReference type="GO" id="GO:0070095">
    <property type="term" value="F:fructose-6-phosphate binding"/>
    <property type="evidence" value="ECO:0007669"/>
    <property type="project" value="TreeGrafter"/>
</dbReference>
<keyword evidence="11" id="KW-0460">Magnesium</keyword>
<accession>X0SUK0</accession>
<dbReference type="InterPro" id="IPR000023">
    <property type="entry name" value="Phosphofructokinase_dom"/>
</dbReference>
<dbReference type="GO" id="GO:0046872">
    <property type="term" value="F:metal ion binding"/>
    <property type="evidence" value="ECO:0007669"/>
    <property type="project" value="UniProtKB-KW"/>
</dbReference>
<dbReference type="GO" id="GO:0042802">
    <property type="term" value="F:identical protein binding"/>
    <property type="evidence" value="ECO:0007669"/>
    <property type="project" value="TreeGrafter"/>
</dbReference>
<feature type="domain" description="Phosphofructokinase" evidence="14">
    <location>
        <begin position="6"/>
        <end position="106"/>
    </location>
</feature>
<keyword evidence="7" id="KW-0479">Metal-binding</keyword>
<evidence type="ECO:0000256" key="7">
    <source>
        <dbReference type="ARBA" id="ARBA00022723"/>
    </source>
</evidence>
<name>X0SUK0_9ZZZZ</name>
<evidence type="ECO:0000256" key="10">
    <source>
        <dbReference type="ARBA" id="ARBA00022840"/>
    </source>
</evidence>
<evidence type="ECO:0000256" key="2">
    <source>
        <dbReference type="ARBA" id="ARBA00004496"/>
    </source>
</evidence>
<evidence type="ECO:0000256" key="4">
    <source>
        <dbReference type="ARBA" id="ARBA00012055"/>
    </source>
</evidence>